<dbReference type="PANTHER" id="PTHR46638:SF1">
    <property type="entry name" value="CORRINOID ADENOSYLTRANSFERASE"/>
    <property type="match status" value="1"/>
</dbReference>
<dbReference type="InterPro" id="IPR027417">
    <property type="entry name" value="P-loop_NTPase"/>
</dbReference>
<evidence type="ECO:0000313" key="2">
    <source>
        <dbReference type="Proteomes" id="UP001154420"/>
    </source>
</evidence>
<gene>
    <name evidence="1" type="ORF">D5281_15235</name>
</gene>
<dbReference type="AlphaFoldDB" id="A0A9X5BJ69"/>
<dbReference type="PIRSF" id="PIRSF015617">
    <property type="entry name" value="Adensltrnsf_CobA"/>
    <property type="match status" value="1"/>
</dbReference>
<dbReference type="Gene3D" id="3.40.50.300">
    <property type="entry name" value="P-loop containing nucleotide triphosphate hydrolases"/>
    <property type="match status" value="1"/>
</dbReference>
<proteinExistence type="predicted"/>
<name>A0A9X5BJ69_9FIRM</name>
<comment type="caution">
    <text evidence="1">The sequence shown here is derived from an EMBL/GenBank/DDBJ whole genome shotgun (WGS) entry which is preliminary data.</text>
</comment>
<dbReference type="GO" id="GO:0009236">
    <property type="term" value="P:cobalamin biosynthetic process"/>
    <property type="evidence" value="ECO:0007669"/>
    <property type="project" value="InterPro"/>
</dbReference>
<dbReference type="GO" id="GO:0008817">
    <property type="term" value="F:corrinoid adenosyltransferase activity"/>
    <property type="evidence" value="ECO:0007669"/>
    <property type="project" value="InterPro"/>
</dbReference>
<dbReference type="PANTHER" id="PTHR46638">
    <property type="entry name" value="CORRINOID ADENOSYLTRANSFERASE"/>
    <property type="match status" value="1"/>
</dbReference>
<evidence type="ECO:0000313" key="1">
    <source>
        <dbReference type="EMBL" id="NBJ93907.1"/>
    </source>
</evidence>
<dbReference type="OrthoDB" id="9810309at2"/>
<dbReference type="EMBL" id="QZDT01000026">
    <property type="protein sequence ID" value="NBJ93907.1"/>
    <property type="molecule type" value="Genomic_DNA"/>
</dbReference>
<protein>
    <submittedName>
        <fullName evidence="1">Cob(I)yrinic acid a,c-diamide adenosyltransferase</fullName>
    </submittedName>
</protein>
<dbReference type="Proteomes" id="UP001154420">
    <property type="component" value="Unassembled WGS sequence"/>
</dbReference>
<dbReference type="InterPro" id="IPR003724">
    <property type="entry name" value="CblAdoTrfase_CobA"/>
</dbReference>
<reference evidence="1" key="1">
    <citation type="submission" date="2018-09" db="EMBL/GenBank/DDBJ databases">
        <title>Murine metabolic-syndrome-specific gut microbial biobank.</title>
        <authorList>
            <person name="Liu C."/>
        </authorList>
    </citation>
    <scope>NUCLEOTIDE SEQUENCE</scope>
    <source>
        <strain evidence="1">D42-62</strain>
    </source>
</reference>
<dbReference type="Pfam" id="PF02572">
    <property type="entry name" value="CobA_CobO_BtuR"/>
    <property type="match status" value="1"/>
</dbReference>
<dbReference type="SUPFAM" id="SSF52540">
    <property type="entry name" value="P-loop containing nucleoside triphosphate hydrolases"/>
    <property type="match status" value="1"/>
</dbReference>
<accession>A0A9X5BJ69</accession>
<dbReference type="GO" id="GO:0005524">
    <property type="term" value="F:ATP binding"/>
    <property type="evidence" value="ECO:0007669"/>
    <property type="project" value="InterPro"/>
</dbReference>
<organism evidence="1 2">
    <name type="scientific">Parablautia muri</name>
    <dbReference type="NCBI Taxonomy" id="2320879"/>
    <lineage>
        <taxon>Bacteria</taxon>
        <taxon>Bacillati</taxon>
        <taxon>Bacillota</taxon>
        <taxon>Clostridia</taxon>
        <taxon>Lachnospirales</taxon>
        <taxon>Lachnospiraceae</taxon>
        <taxon>Parablautia</taxon>
    </lineage>
</organism>
<keyword evidence="2" id="KW-1185">Reference proteome</keyword>
<dbReference type="RefSeq" id="WP_160560957.1">
    <property type="nucleotide sequence ID" value="NZ_QZDT01000026.1"/>
</dbReference>
<sequence>MIHLYTGEGKGKTTAAIGLCIRALGWDFQVCFAQFMKGNDTGELYVLERMPNVTILRSKKNFGFYHSMSEADKAELTEIHNRILDSLWEVAGNGNCHMIVLDELTYPIKWRLLDEEKLKRLLALGKEDGGKKLELVVTGRGAGGLLRDAADYITEMKCVSHPYEKGIEARKGIEF</sequence>